<feature type="domain" description="ABC transporter" evidence="7">
    <location>
        <begin position="18"/>
        <end position="258"/>
    </location>
</feature>
<keyword evidence="4" id="KW-0677">Repeat</keyword>
<protein>
    <submittedName>
        <fullName evidence="8">Ribose transport system ATP-binding protein</fullName>
    </submittedName>
</protein>
<dbReference type="PROSITE" id="PS00211">
    <property type="entry name" value="ABC_TRANSPORTER_1"/>
    <property type="match status" value="1"/>
</dbReference>
<dbReference type="RefSeq" id="WP_307281274.1">
    <property type="nucleotide sequence ID" value="NZ_JAUSVX010000015.1"/>
</dbReference>
<evidence type="ECO:0000256" key="5">
    <source>
        <dbReference type="ARBA" id="ARBA00022741"/>
    </source>
</evidence>
<evidence type="ECO:0000256" key="2">
    <source>
        <dbReference type="ARBA" id="ARBA00022448"/>
    </source>
</evidence>
<evidence type="ECO:0000256" key="6">
    <source>
        <dbReference type="ARBA" id="ARBA00022840"/>
    </source>
</evidence>
<keyword evidence="2" id="KW-0813">Transport</keyword>
<accession>A0ABU0JG45</accession>
<dbReference type="GO" id="GO:0005524">
    <property type="term" value="F:ATP binding"/>
    <property type="evidence" value="ECO:0007669"/>
    <property type="project" value="UniProtKB-KW"/>
</dbReference>
<dbReference type="Pfam" id="PF00005">
    <property type="entry name" value="ABC_tran"/>
    <property type="match status" value="2"/>
</dbReference>
<dbReference type="InterPro" id="IPR003439">
    <property type="entry name" value="ABC_transporter-like_ATP-bd"/>
</dbReference>
<dbReference type="SUPFAM" id="SSF52540">
    <property type="entry name" value="P-loop containing nucleoside triphosphate hydrolases"/>
    <property type="match status" value="2"/>
</dbReference>
<evidence type="ECO:0000313" key="9">
    <source>
        <dbReference type="Proteomes" id="UP001242480"/>
    </source>
</evidence>
<keyword evidence="6 8" id="KW-0067">ATP-binding</keyword>
<dbReference type="InterPro" id="IPR027417">
    <property type="entry name" value="P-loop_NTPase"/>
</dbReference>
<comment type="similarity">
    <text evidence="1">Belongs to the ABC transporter superfamily.</text>
</comment>
<dbReference type="InterPro" id="IPR050107">
    <property type="entry name" value="ABC_carbohydrate_import_ATPase"/>
</dbReference>
<comment type="caution">
    <text evidence="8">The sequence shown here is derived from an EMBL/GenBank/DDBJ whole genome shotgun (WGS) entry which is preliminary data.</text>
</comment>
<feature type="domain" description="ABC transporter" evidence="7">
    <location>
        <begin position="263"/>
        <end position="488"/>
    </location>
</feature>
<evidence type="ECO:0000256" key="3">
    <source>
        <dbReference type="ARBA" id="ARBA00022597"/>
    </source>
</evidence>
<dbReference type="InterPro" id="IPR003593">
    <property type="entry name" value="AAA+_ATPase"/>
</dbReference>
<dbReference type="CDD" id="cd03216">
    <property type="entry name" value="ABC_Carb_Monos_I"/>
    <property type="match status" value="1"/>
</dbReference>
<dbReference type="PANTHER" id="PTHR43790:SF9">
    <property type="entry name" value="GALACTOFURANOSE TRANSPORTER ATP-BINDING PROTEIN YTFR"/>
    <property type="match status" value="1"/>
</dbReference>
<sequence>MSGAADATATEPGRPTAVTARGIAKAFGPVKALTGADLEVGAGEVIGLVGHNGAGKSTLMNLIAGGLVRDAGELVIAGHPIGPDHSPRAAQAIGVRCVFQELSLCPNLDVAENTRVFHPALSGWSWRRRATRIIGESLAAIFPGHGIDLRAKVGTLPIAMRQMIEVARGFSVADDPLRLVILDEPTSALDERRAAELLRHVRRVAALGVSVILVTHRLNEIFEVADRIVVMRDGAVVAEQPASSLTRADLVALMGGAEDGPAARTGGDGAASGDILVSLPAAGPGAVAIEARAGEIVGFAGLDGHGQREALRALNRPGAGREATAFVAGDRQADGVFPLWSIAQNLSLCALAGLRRGHLISARAEAELAQDWRRRIDIRAADLDRPILTLSGGNQQKVLFARALAAQAPVVLLDDPMRGVDVGTKQEVYRLIRAEAGRGRSFVWYSTELDELSHCDRVYVFREGRAVACLPAAAVSAAAIIEASFGGGRHGHA</sequence>
<keyword evidence="9" id="KW-1185">Reference proteome</keyword>
<evidence type="ECO:0000313" key="8">
    <source>
        <dbReference type="EMBL" id="MDQ0473258.1"/>
    </source>
</evidence>
<dbReference type="Gene3D" id="3.40.50.300">
    <property type="entry name" value="P-loop containing nucleotide triphosphate hydrolases"/>
    <property type="match status" value="2"/>
</dbReference>
<keyword evidence="3" id="KW-0762">Sugar transport</keyword>
<evidence type="ECO:0000259" key="7">
    <source>
        <dbReference type="PROSITE" id="PS50893"/>
    </source>
</evidence>
<dbReference type="SMART" id="SM00382">
    <property type="entry name" value="AAA"/>
    <property type="match status" value="1"/>
</dbReference>
<gene>
    <name evidence="8" type="ORF">QO011_006292</name>
</gene>
<dbReference type="PROSITE" id="PS50893">
    <property type="entry name" value="ABC_TRANSPORTER_2"/>
    <property type="match status" value="2"/>
</dbReference>
<evidence type="ECO:0000256" key="1">
    <source>
        <dbReference type="ARBA" id="ARBA00005417"/>
    </source>
</evidence>
<dbReference type="Proteomes" id="UP001242480">
    <property type="component" value="Unassembled WGS sequence"/>
</dbReference>
<dbReference type="InterPro" id="IPR017871">
    <property type="entry name" value="ABC_transporter-like_CS"/>
</dbReference>
<name>A0ABU0JG45_9HYPH</name>
<dbReference type="EMBL" id="JAUSVX010000015">
    <property type="protein sequence ID" value="MDQ0473258.1"/>
    <property type="molecule type" value="Genomic_DNA"/>
</dbReference>
<evidence type="ECO:0000256" key="4">
    <source>
        <dbReference type="ARBA" id="ARBA00022737"/>
    </source>
</evidence>
<proteinExistence type="inferred from homology"/>
<keyword evidence="5" id="KW-0547">Nucleotide-binding</keyword>
<dbReference type="PANTHER" id="PTHR43790">
    <property type="entry name" value="CARBOHYDRATE TRANSPORT ATP-BINDING PROTEIN MG119-RELATED"/>
    <property type="match status" value="1"/>
</dbReference>
<organism evidence="8 9">
    <name type="scientific">Labrys wisconsinensis</name>
    <dbReference type="NCBI Taxonomy" id="425677"/>
    <lineage>
        <taxon>Bacteria</taxon>
        <taxon>Pseudomonadati</taxon>
        <taxon>Pseudomonadota</taxon>
        <taxon>Alphaproteobacteria</taxon>
        <taxon>Hyphomicrobiales</taxon>
        <taxon>Xanthobacteraceae</taxon>
        <taxon>Labrys</taxon>
    </lineage>
</organism>
<reference evidence="8 9" key="1">
    <citation type="submission" date="2023-07" db="EMBL/GenBank/DDBJ databases">
        <title>Genomic Encyclopedia of Type Strains, Phase IV (KMG-IV): sequencing the most valuable type-strain genomes for metagenomic binning, comparative biology and taxonomic classification.</title>
        <authorList>
            <person name="Goeker M."/>
        </authorList>
    </citation>
    <scope>NUCLEOTIDE SEQUENCE [LARGE SCALE GENOMIC DNA]</scope>
    <source>
        <strain evidence="8 9">DSM 19619</strain>
    </source>
</reference>